<evidence type="ECO:0000313" key="3">
    <source>
        <dbReference type="Proteomes" id="UP001500443"/>
    </source>
</evidence>
<keyword evidence="1" id="KW-0812">Transmembrane</keyword>
<evidence type="ECO:0000313" key="2">
    <source>
        <dbReference type="EMBL" id="GAA1500023.1"/>
    </source>
</evidence>
<accession>A0ABN1ZJA0</accession>
<feature type="transmembrane region" description="Helical" evidence="1">
    <location>
        <begin position="45"/>
        <end position="63"/>
    </location>
</feature>
<keyword evidence="3" id="KW-1185">Reference proteome</keyword>
<sequence>MSVKEITAGLPWWVTWVLIPAIVLVVFGGLIMALVGFIIGLLFKVLLAAALIAGAIFLVRQFMSTSSSGSGR</sequence>
<keyword evidence="1" id="KW-1133">Transmembrane helix</keyword>
<dbReference type="Proteomes" id="UP001500443">
    <property type="component" value="Unassembled WGS sequence"/>
</dbReference>
<keyword evidence="1" id="KW-0472">Membrane</keyword>
<evidence type="ECO:0000256" key="1">
    <source>
        <dbReference type="SAM" id="Phobius"/>
    </source>
</evidence>
<proteinExistence type="predicted"/>
<name>A0ABN1ZJA0_9ACTN</name>
<organism evidence="2 3">
    <name type="scientific">Streptomyces synnematoformans</name>
    <dbReference type="NCBI Taxonomy" id="415721"/>
    <lineage>
        <taxon>Bacteria</taxon>
        <taxon>Bacillati</taxon>
        <taxon>Actinomycetota</taxon>
        <taxon>Actinomycetes</taxon>
        <taxon>Kitasatosporales</taxon>
        <taxon>Streptomycetaceae</taxon>
        <taxon>Streptomyces</taxon>
    </lineage>
</organism>
<comment type="caution">
    <text evidence="2">The sequence shown here is derived from an EMBL/GenBank/DDBJ whole genome shotgun (WGS) entry which is preliminary data.</text>
</comment>
<reference evidence="2 3" key="1">
    <citation type="journal article" date="2019" name="Int. J. Syst. Evol. Microbiol.">
        <title>The Global Catalogue of Microorganisms (GCM) 10K type strain sequencing project: providing services to taxonomists for standard genome sequencing and annotation.</title>
        <authorList>
            <consortium name="The Broad Institute Genomics Platform"/>
            <consortium name="The Broad Institute Genome Sequencing Center for Infectious Disease"/>
            <person name="Wu L."/>
            <person name="Ma J."/>
        </authorList>
    </citation>
    <scope>NUCLEOTIDE SEQUENCE [LARGE SCALE GENOMIC DNA]</scope>
    <source>
        <strain evidence="2 3">JCM 15481</strain>
    </source>
</reference>
<dbReference type="InterPro" id="IPR020246">
    <property type="entry name" value="Uncharacterised_SCO3924"/>
</dbReference>
<dbReference type="Pfam" id="PF17260">
    <property type="entry name" value="DUF5326"/>
    <property type="match status" value="1"/>
</dbReference>
<feature type="transmembrane region" description="Helical" evidence="1">
    <location>
        <begin position="12"/>
        <end position="39"/>
    </location>
</feature>
<gene>
    <name evidence="2" type="ORF">GCM10009802_54820</name>
</gene>
<protein>
    <submittedName>
        <fullName evidence="2">DUF5326 family protein</fullName>
    </submittedName>
</protein>
<dbReference type="EMBL" id="BAAAPF010000266">
    <property type="protein sequence ID" value="GAA1500023.1"/>
    <property type="molecule type" value="Genomic_DNA"/>
</dbReference>